<dbReference type="EMBL" id="BMXY01000001">
    <property type="protein sequence ID" value="GGZ56150.1"/>
    <property type="molecule type" value="Genomic_DNA"/>
</dbReference>
<keyword evidence="5" id="KW-0997">Cell inner membrane</keyword>
<dbReference type="Proteomes" id="UP000643403">
    <property type="component" value="Unassembled WGS sequence"/>
</dbReference>
<evidence type="ECO:0000256" key="5">
    <source>
        <dbReference type="ARBA" id="ARBA00022519"/>
    </source>
</evidence>
<dbReference type="InterPro" id="IPR037682">
    <property type="entry name" value="TonB_C"/>
</dbReference>
<evidence type="ECO:0000256" key="2">
    <source>
        <dbReference type="ARBA" id="ARBA00006555"/>
    </source>
</evidence>
<keyword evidence="9" id="KW-0472">Membrane</keyword>
<evidence type="ECO:0000313" key="12">
    <source>
        <dbReference type="EMBL" id="GGZ56150.1"/>
    </source>
</evidence>
<reference evidence="13" key="1">
    <citation type="journal article" date="2019" name="Int. J. Syst. Evol. Microbiol.">
        <title>The Global Catalogue of Microorganisms (GCM) 10K type strain sequencing project: providing services to taxonomists for standard genome sequencing and annotation.</title>
        <authorList>
            <consortium name="The Broad Institute Genomics Platform"/>
            <consortium name="The Broad Institute Genome Sequencing Center for Infectious Disease"/>
            <person name="Wu L."/>
            <person name="Ma J."/>
        </authorList>
    </citation>
    <scope>NUCLEOTIDE SEQUENCE [LARGE SCALE GENOMIC DNA]</scope>
    <source>
        <strain evidence="13">KCTC 22558</strain>
    </source>
</reference>
<feature type="compositionally biased region" description="Low complexity" evidence="10">
    <location>
        <begin position="26"/>
        <end position="36"/>
    </location>
</feature>
<dbReference type="RefSeq" id="WP_189446974.1">
    <property type="nucleotide sequence ID" value="NZ_BMXY01000001.1"/>
</dbReference>
<evidence type="ECO:0000259" key="11">
    <source>
        <dbReference type="PROSITE" id="PS52015"/>
    </source>
</evidence>
<feature type="domain" description="TonB C-terminal" evidence="11">
    <location>
        <begin position="28"/>
        <end position="124"/>
    </location>
</feature>
<accession>A0ABQ3BY41</accession>
<comment type="caution">
    <text evidence="12">The sequence shown here is derived from an EMBL/GenBank/DDBJ whole genome shotgun (WGS) entry which is preliminary data.</text>
</comment>
<keyword evidence="6" id="KW-0812">Transmembrane</keyword>
<dbReference type="NCBIfam" id="TIGR01352">
    <property type="entry name" value="tonB_Cterm"/>
    <property type="match status" value="1"/>
</dbReference>
<keyword evidence="3" id="KW-0813">Transport</keyword>
<comment type="similarity">
    <text evidence="2">Belongs to the TonB family.</text>
</comment>
<dbReference type="InterPro" id="IPR006260">
    <property type="entry name" value="TonB/TolA_C"/>
</dbReference>
<comment type="subcellular location">
    <subcellularLocation>
        <location evidence="1">Cell inner membrane</location>
        <topology evidence="1">Single-pass membrane protein</topology>
        <orientation evidence="1">Periplasmic side</orientation>
    </subcellularLocation>
</comment>
<dbReference type="PANTHER" id="PTHR33446:SF2">
    <property type="entry name" value="PROTEIN TONB"/>
    <property type="match status" value="1"/>
</dbReference>
<gene>
    <name evidence="12" type="ORF">GCM10008101_06960</name>
</gene>
<evidence type="ECO:0000256" key="10">
    <source>
        <dbReference type="SAM" id="MobiDB-lite"/>
    </source>
</evidence>
<proteinExistence type="inferred from homology"/>
<keyword evidence="4" id="KW-1003">Cell membrane</keyword>
<evidence type="ECO:0000256" key="8">
    <source>
        <dbReference type="ARBA" id="ARBA00022989"/>
    </source>
</evidence>
<keyword evidence="13" id="KW-1185">Reference proteome</keyword>
<evidence type="ECO:0000256" key="9">
    <source>
        <dbReference type="ARBA" id="ARBA00023136"/>
    </source>
</evidence>
<dbReference type="InterPro" id="IPR051045">
    <property type="entry name" value="TonB-dependent_transducer"/>
</dbReference>
<protein>
    <recommendedName>
        <fullName evidence="11">TonB C-terminal domain-containing protein</fullName>
    </recommendedName>
</protein>
<name>A0ABQ3BY41_9GAMM</name>
<keyword evidence="7" id="KW-0653">Protein transport</keyword>
<dbReference type="PANTHER" id="PTHR33446">
    <property type="entry name" value="PROTEIN TONB-RELATED"/>
    <property type="match status" value="1"/>
</dbReference>
<evidence type="ECO:0000256" key="3">
    <source>
        <dbReference type="ARBA" id="ARBA00022448"/>
    </source>
</evidence>
<dbReference type="Gene3D" id="3.30.1150.10">
    <property type="match status" value="1"/>
</dbReference>
<evidence type="ECO:0000313" key="13">
    <source>
        <dbReference type="Proteomes" id="UP000643403"/>
    </source>
</evidence>
<dbReference type="Pfam" id="PF03544">
    <property type="entry name" value="TonB_C"/>
    <property type="match status" value="1"/>
</dbReference>
<evidence type="ECO:0000256" key="1">
    <source>
        <dbReference type="ARBA" id="ARBA00004383"/>
    </source>
</evidence>
<evidence type="ECO:0000256" key="7">
    <source>
        <dbReference type="ARBA" id="ARBA00022927"/>
    </source>
</evidence>
<dbReference type="PROSITE" id="PS52015">
    <property type="entry name" value="TONB_CTD"/>
    <property type="match status" value="1"/>
</dbReference>
<feature type="region of interest" description="Disordered" evidence="10">
    <location>
        <begin position="22"/>
        <end position="41"/>
    </location>
</feature>
<evidence type="ECO:0000256" key="4">
    <source>
        <dbReference type="ARBA" id="ARBA00022475"/>
    </source>
</evidence>
<keyword evidence="8" id="KW-1133">Transmembrane helix</keyword>
<dbReference type="PROSITE" id="PS51257">
    <property type="entry name" value="PROKAR_LIPOPROTEIN"/>
    <property type="match status" value="1"/>
</dbReference>
<sequence length="139" mass="14391">MRPFVAALAAVALAACSGGNTPPPVAVGASSPPSAVQTPPPAYPEALACNGVGGTVQLRIRIETDGRIGDVQVQNSSGNAELDAAAQAAVRDWTFNPARQAGKPVAQWIAVPMTFHVPQPRPDRCFALDEQQANALQPE</sequence>
<dbReference type="SUPFAM" id="SSF74653">
    <property type="entry name" value="TolA/TonB C-terminal domain"/>
    <property type="match status" value="1"/>
</dbReference>
<organism evidence="12 13">
    <name type="scientific">Cognatilysobacter xinjiangensis</name>
    <dbReference type="NCBI Taxonomy" id="546892"/>
    <lineage>
        <taxon>Bacteria</taxon>
        <taxon>Pseudomonadati</taxon>
        <taxon>Pseudomonadota</taxon>
        <taxon>Gammaproteobacteria</taxon>
        <taxon>Lysobacterales</taxon>
        <taxon>Lysobacteraceae</taxon>
        <taxon>Cognatilysobacter</taxon>
    </lineage>
</organism>
<evidence type="ECO:0000256" key="6">
    <source>
        <dbReference type="ARBA" id="ARBA00022692"/>
    </source>
</evidence>